<dbReference type="BioCyc" id="PSYR629263:G11X0-5196-MONOMER"/>
<comment type="caution">
    <text evidence="1">The sequence shown here is derived from an EMBL/GenBank/DDBJ whole genome shotgun (WGS) entry which is preliminary data.</text>
</comment>
<protein>
    <submittedName>
        <fullName evidence="1">Uncharacterized protein</fullName>
    </submittedName>
</protein>
<keyword evidence="2" id="KW-1185">Reference proteome</keyword>
<dbReference type="AlphaFoldDB" id="F3GFZ7"/>
<gene>
    <name evidence="1" type="ORF">PSYPI_28219</name>
</gene>
<accession>F3GFZ7</accession>
<dbReference type="EMBL" id="AEAI01001451">
    <property type="protein sequence ID" value="EGH45997.1"/>
    <property type="molecule type" value="Genomic_DNA"/>
</dbReference>
<evidence type="ECO:0000313" key="1">
    <source>
        <dbReference type="EMBL" id="EGH45997.1"/>
    </source>
</evidence>
<dbReference type="HOGENOM" id="CLU_2525062_0_0_6"/>
<organism evidence="1 2">
    <name type="scientific">Pseudomonas syringae pv. pisi str. 1704B</name>
    <dbReference type="NCBI Taxonomy" id="629263"/>
    <lineage>
        <taxon>Bacteria</taxon>
        <taxon>Pseudomonadati</taxon>
        <taxon>Pseudomonadota</taxon>
        <taxon>Gammaproteobacteria</taxon>
        <taxon>Pseudomonadales</taxon>
        <taxon>Pseudomonadaceae</taxon>
        <taxon>Pseudomonas</taxon>
        <taxon>Pseudomonas syringae</taxon>
    </lineage>
</organism>
<dbReference type="Proteomes" id="UP000004986">
    <property type="component" value="Unassembled WGS sequence"/>
</dbReference>
<name>F3GFZ7_PSESJ</name>
<proteinExistence type="predicted"/>
<sequence>MLDDLIALTQPGQITVHLPKEVENEFKRDRESKLQAAISEFNNAKLSGITKPLHTSLEYKIVMTGVGGERPLASSARSFSASSA</sequence>
<reference evidence="1 2" key="1">
    <citation type="journal article" date="2011" name="PLoS Pathog.">
        <title>Dynamic evolution of pathogenicity revealed by sequencing and comparative genomics of 19 Pseudomonas syringae isolates.</title>
        <authorList>
            <person name="Baltrus D.A."/>
            <person name="Nishimura M.T."/>
            <person name="Romanchuk A."/>
            <person name="Chang J.H."/>
            <person name="Mukhtar M.S."/>
            <person name="Cherkis K."/>
            <person name="Roach J."/>
            <person name="Grant S.R."/>
            <person name="Jones C.D."/>
            <person name="Dangl J.L."/>
        </authorList>
    </citation>
    <scope>NUCLEOTIDE SEQUENCE [LARGE SCALE GENOMIC DNA]</scope>
    <source>
        <strain evidence="1 2">1704B</strain>
    </source>
</reference>
<evidence type="ECO:0000313" key="2">
    <source>
        <dbReference type="Proteomes" id="UP000004986"/>
    </source>
</evidence>